<evidence type="ECO:0000256" key="9">
    <source>
        <dbReference type="ARBA" id="ARBA00044145"/>
    </source>
</evidence>
<dbReference type="GO" id="GO:0005524">
    <property type="term" value="F:ATP binding"/>
    <property type="evidence" value="ECO:0007669"/>
    <property type="project" value="UniProtKB-KW"/>
</dbReference>
<reference evidence="12 13" key="1">
    <citation type="journal article" date="2015" name="Stand. Genomic Sci.">
        <title>Genomic Encyclopedia of Bacterial and Archaeal Type Strains, Phase III: the genomes of soil and plant-associated and newly described type strains.</title>
        <authorList>
            <person name="Whitman W.B."/>
            <person name="Woyke T."/>
            <person name="Klenk H.P."/>
            <person name="Zhou Y."/>
            <person name="Lilburn T.G."/>
            <person name="Beck B.J."/>
            <person name="De Vos P."/>
            <person name="Vandamme P."/>
            <person name="Eisen J.A."/>
            <person name="Garrity G."/>
            <person name="Hugenholtz P."/>
            <person name="Kyrpides N.C."/>
        </authorList>
    </citation>
    <scope>NUCLEOTIDE SEQUENCE [LARGE SCALE GENOMIC DNA]</scope>
    <source>
        <strain evidence="12 13">CGMCC 1.7271</strain>
    </source>
</reference>
<comment type="caution">
    <text evidence="12">The sequence shown here is derived from an EMBL/GenBank/DDBJ whole genome shotgun (WGS) entry which is preliminary data.</text>
</comment>
<evidence type="ECO:0000256" key="5">
    <source>
        <dbReference type="ARBA" id="ARBA00022840"/>
    </source>
</evidence>
<dbReference type="CDD" id="cd05400">
    <property type="entry name" value="NT_2-5OAS_ClassI-CCAase"/>
    <property type="match status" value="1"/>
</dbReference>
<dbReference type="GO" id="GO:0009117">
    <property type="term" value="P:nucleotide metabolic process"/>
    <property type="evidence" value="ECO:0007669"/>
    <property type="project" value="UniProtKB-KW"/>
</dbReference>
<accession>A0A562SE30</accession>
<evidence type="ECO:0000256" key="4">
    <source>
        <dbReference type="ARBA" id="ARBA00022741"/>
    </source>
</evidence>
<evidence type="ECO:0000256" key="7">
    <source>
        <dbReference type="ARBA" id="ARBA00023080"/>
    </source>
</evidence>
<dbReference type="EMBL" id="VLLE01000006">
    <property type="protein sequence ID" value="TWI79030.1"/>
    <property type="molecule type" value="Genomic_DNA"/>
</dbReference>
<proteinExistence type="predicted"/>
<keyword evidence="8" id="KW-0051">Antiviral defense</keyword>
<keyword evidence="3" id="KW-0479">Metal-binding</keyword>
<evidence type="ECO:0000256" key="6">
    <source>
        <dbReference type="ARBA" id="ARBA00022842"/>
    </source>
</evidence>
<dbReference type="RefSeq" id="WP_144887819.1">
    <property type="nucleotide sequence ID" value="NZ_VLLE01000006.1"/>
</dbReference>
<evidence type="ECO:0000256" key="10">
    <source>
        <dbReference type="ARBA" id="ARBA00048304"/>
    </source>
</evidence>
<dbReference type="GO" id="GO:0051607">
    <property type="term" value="P:defense response to virus"/>
    <property type="evidence" value="ECO:0007669"/>
    <property type="project" value="UniProtKB-KW"/>
</dbReference>
<evidence type="ECO:0000313" key="12">
    <source>
        <dbReference type="EMBL" id="TWI79030.1"/>
    </source>
</evidence>
<dbReference type="AlphaFoldDB" id="A0A562SE30"/>
<keyword evidence="7" id="KW-0546">Nucleotide metabolism</keyword>
<dbReference type="GO" id="GO:0016779">
    <property type="term" value="F:nucleotidyltransferase activity"/>
    <property type="evidence" value="ECO:0007669"/>
    <property type="project" value="UniProtKB-KW"/>
</dbReference>
<keyword evidence="1" id="KW-0808">Transferase</keyword>
<keyword evidence="5" id="KW-0067">ATP-binding</keyword>
<evidence type="ECO:0000256" key="3">
    <source>
        <dbReference type="ARBA" id="ARBA00022723"/>
    </source>
</evidence>
<dbReference type="InterPro" id="IPR048445">
    <property type="entry name" value="DncV-like_NTFase"/>
</dbReference>
<protein>
    <recommendedName>
        <fullName evidence="9">Cyclic GMP-AMP synthase</fullName>
    </recommendedName>
</protein>
<gene>
    <name evidence="12" type="ORF">IQ13_3422</name>
</gene>
<keyword evidence="2" id="KW-0548">Nucleotidyltransferase</keyword>
<dbReference type="InterPro" id="IPR006116">
    <property type="entry name" value="NT_2-5OAS_ClassI-CCAase"/>
</dbReference>
<keyword evidence="13" id="KW-1185">Reference proteome</keyword>
<dbReference type="Pfam" id="PF21654">
    <property type="entry name" value="DncV-like_NTFase"/>
    <property type="match status" value="1"/>
</dbReference>
<feature type="domain" description="Cyclic GMP-AMP synthase DncV-like nucleotidyltransferase" evidence="11">
    <location>
        <begin position="54"/>
        <end position="138"/>
    </location>
</feature>
<organism evidence="12 13">
    <name type="scientific">Lacibacter cauensis</name>
    <dbReference type="NCBI Taxonomy" id="510947"/>
    <lineage>
        <taxon>Bacteria</taxon>
        <taxon>Pseudomonadati</taxon>
        <taxon>Bacteroidota</taxon>
        <taxon>Chitinophagia</taxon>
        <taxon>Chitinophagales</taxon>
        <taxon>Chitinophagaceae</taxon>
        <taxon>Lacibacter</taxon>
    </lineage>
</organism>
<keyword evidence="4" id="KW-0547">Nucleotide-binding</keyword>
<sequence>MLTIEQKQQFSDILEELGKTLDITETQYNAAVTSYTHVAEWLSQKDSPLADYSPEILPQGSFLLQTMIKPIHEDDELDIDLVCKLEKVRPGLTQYGLKHMVGDRLKSNKMLERLLKKPDGRRCWTLQYADSAKFHLDVLPSVVVAGYKAILEKAFSNNDFSDAERLGVRITDNTSPIYRTSSNLQEWMKSNPFGYAIWFQERSKTALQEIRLLSESIQPVPNYQTKKMPLQRIVQILKRHRDMMFNGDDDKPISIIITTLAAKAYGRETNIIEGLINVVNNMTDFIEDRWSARHGKSIKWVVNPVNEQENFADKWVEYPQRQKNFYRWLEELKKDLNNVLGQKGRGQQFISESMIKPFGKEAVTKTFSNYGAQKFQQRESGILKMAAGTGTIGNVGTTIKGHNFHGK</sequence>
<dbReference type="Proteomes" id="UP000316167">
    <property type="component" value="Unassembled WGS sequence"/>
</dbReference>
<evidence type="ECO:0000256" key="8">
    <source>
        <dbReference type="ARBA" id="ARBA00023118"/>
    </source>
</evidence>
<name>A0A562SE30_9BACT</name>
<evidence type="ECO:0000256" key="2">
    <source>
        <dbReference type="ARBA" id="ARBA00022695"/>
    </source>
</evidence>
<keyword evidence="6" id="KW-0460">Magnesium</keyword>
<evidence type="ECO:0000313" key="13">
    <source>
        <dbReference type="Proteomes" id="UP000316167"/>
    </source>
</evidence>
<dbReference type="GO" id="GO:0046872">
    <property type="term" value="F:metal ion binding"/>
    <property type="evidence" value="ECO:0007669"/>
    <property type="project" value="UniProtKB-KW"/>
</dbReference>
<comment type="catalytic activity">
    <reaction evidence="10">
        <text>GTP + ATP = 3',3'-cGAMP + 2 diphosphate</text>
        <dbReference type="Rhea" id="RHEA:35647"/>
        <dbReference type="ChEBI" id="CHEBI:30616"/>
        <dbReference type="ChEBI" id="CHEBI:33019"/>
        <dbReference type="ChEBI" id="CHEBI:37565"/>
        <dbReference type="ChEBI" id="CHEBI:71501"/>
    </reaction>
    <physiologicalReaction direction="left-to-right" evidence="10">
        <dbReference type="Rhea" id="RHEA:35648"/>
    </physiologicalReaction>
</comment>
<evidence type="ECO:0000259" key="11">
    <source>
        <dbReference type="Pfam" id="PF21654"/>
    </source>
</evidence>
<dbReference type="OrthoDB" id="1118920at2"/>
<evidence type="ECO:0000256" key="1">
    <source>
        <dbReference type="ARBA" id="ARBA00022679"/>
    </source>
</evidence>